<accession>A0A382D522</accession>
<evidence type="ECO:0000313" key="2">
    <source>
        <dbReference type="EMBL" id="SVB33142.1"/>
    </source>
</evidence>
<reference evidence="2" key="1">
    <citation type="submission" date="2018-05" db="EMBL/GenBank/DDBJ databases">
        <authorList>
            <person name="Lanie J.A."/>
            <person name="Ng W.-L."/>
            <person name="Kazmierczak K.M."/>
            <person name="Andrzejewski T.M."/>
            <person name="Davidsen T.M."/>
            <person name="Wayne K.J."/>
            <person name="Tettelin H."/>
            <person name="Glass J.I."/>
            <person name="Rusch D."/>
            <person name="Podicherti R."/>
            <person name="Tsui H.-C.T."/>
            <person name="Winkler M.E."/>
        </authorList>
    </citation>
    <scope>NUCLEOTIDE SEQUENCE</scope>
</reference>
<dbReference type="EMBL" id="UINC01037527">
    <property type="protein sequence ID" value="SVB33142.1"/>
    <property type="molecule type" value="Genomic_DNA"/>
</dbReference>
<dbReference type="AlphaFoldDB" id="A0A382D522"/>
<evidence type="ECO:0000256" key="1">
    <source>
        <dbReference type="SAM" id="MobiDB-lite"/>
    </source>
</evidence>
<sequence>MKKETKETSRASQTRSNTERPKVWTPPSSLDAPPAPDGFRHRWIRAESLGFQDTKNISGRLRSGYELVRADEYKDTDYPVVTEGKYKGIIGVGGLVLARVPEEIAKSRTEYFAKQAEGQNEAVEHDLMKEEHKSMPIDVSRQSRVTFGGTKKS</sequence>
<feature type="region of interest" description="Disordered" evidence="1">
    <location>
        <begin position="1"/>
        <end position="39"/>
    </location>
</feature>
<gene>
    <name evidence="2" type="ORF">METZ01_LOCUS185996</name>
</gene>
<protein>
    <submittedName>
        <fullName evidence="2">Uncharacterized protein</fullName>
    </submittedName>
</protein>
<proteinExistence type="predicted"/>
<name>A0A382D522_9ZZZZ</name>
<organism evidence="2">
    <name type="scientific">marine metagenome</name>
    <dbReference type="NCBI Taxonomy" id="408172"/>
    <lineage>
        <taxon>unclassified sequences</taxon>
        <taxon>metagenomes</taxon>
        <taxon>ecological metagenomes</taxon>
    </lineage>
</organism>
<feature type="region of interest" description="Disordered" evidence="1">
    <location>
        <begin position="131"/>
        <end position="153"/>
    </location>
</feature>